<evidence type="ECO:0000256" key="10">
    <source>
        <dbReference type="HAMAP-Rule" id="MF_00061"/>
    </source>
</evidence>
<feature type="active site" evidence="10">
    <location>
        <position position="139"/>
    </location>
</feature>
<reference evidence="13 14" key="1">
    <citation type="submission" date="2020-08" db="EMBL/GenBank/DDBJ databases">
        <title>Genomic Encyclopedia of Type Strains, Phase IV (KMG-IV): sequencing the most valuable type-strain genomes for metagenomic binning, comparative biology and taxonomic classification.</title>
        <authorList>
            <person name="Goeker M."/>
        </authorList>
    </citation>
    <scope>NUCLEOTIDE SEQUENCE [LARGE SCALE GENOMIC DNA]</scope>
    <source>
        <strain evidence="13 14">DSM 23958</strain>
    </source>
</reference>
<dbReference type="InterPro" id="IPR004424">
    <property type="entry name" value="IspE"/>
</dbReference>
<evidence type="ECO:0000256" key="6">
    <source>
        <dbReference type="ARBA" id="ARBA00022777"/>
    </source>
</evidence>
<dbReference type="EMBL" id="JACHHO010000002">
    <property type="protein sequence ID" value="MBB5204596.1"/>
    <property type="molecule type" value="Genomic_DNA"/>
</dbReference>
<comment type="function">
    <text evidence="10">Catalyzes the phosphorylation of the position 2 hydroxy group of 4-diphosphocytidyl-2C-methyl-D-erythritol.</text>
</comment>
<dbReference type="GO" id="GO:0019288">
    <property type="term" value="P:isopentenyl diphosphate biosynthetic process, methylerythritol 4-phosphate pathway"/>
    <property type="evidence" value="ECO:0007669"/>
    <property type="project" value="UniProtKB-UniRule"/>
</dbReference>
<evidence type="ECO:0000259" key="12">
    <source>
        <dbReference type="Pfam" id="PF08544"/>
    </source>
</evidence>
<dbReference type="InterPro" id="IPR013750">
    <property type="entry name" value="GHMP_kinase_C_dom"/>
</dbReference>
<organism evidence="13 14">
    <name type="scientific">Inhella inkyongensis</name>
    <dbReference type="NCBI Taxonomy" id="392593"/>
    <lineage>
        <taxon>Bacteria</taxon>
        <taxon>Pseudomonadati</taxon>
        <taxon>Pseudomonadota</taxon>
        <taxon>Betaproteobacteria</taxon>
        <taxon>Burkholderiales</taxon>
        <taxon>Sphaerotilaceae</taxon>
        <taxon>Inhella</taxon>
    </lineage>
</organism>
<evidence type="ECO:0000256" key="1">
    <source>
        <dbReference type="ARBA" id="ARBA00009684"/>
    </source>
</evidence>
<dbReference type="AlphaFoldDB" id="A0A840S6H0"/>
<protein>
    <recommendedName>
        <fullName evidence="3 10">4-diphosphocytidyl-2-C-methyl-D-erythritol kinase</fullName>
        <shortName evidence="10">CMK</shortName>
        <ecNumber evidence="2 10">2.7.1.148</ecNumber>
    </recommendedName>
    <alternativeName>
        <fullName evidence="9 10">4-(cytidine-5'-diphospho)-2-C-methyl-D-erythritol kinase</fullName>
    </alternativeName>
</protein>
<dbReference type="PIRSF" id="PIRSF010376">
    <property type="entry name" value="IspE"/>
    <property type="match status" value="1"/>
</dbReference>
<dbReference type="EC" id="2.7.1.148" evidence="2 10"/>
<comment type="catalytic activity">
    <reaction evidence="10">
        <text>4-CDP-2-C-methyl-D-erythritol + ATP = 4-CDP-2-C-methyl-D-erythritol 2-phosphate + ADP + H(+)</text>
        <dbReference type="Rhea" id="RHEA:18437"/>
        <dbReference type="ChEBI" id="CHEBI:15378"/>
        <dbReference type="ChEBI" id="CHEBI:30616"/>
        <dbReference type="ChEBI" id="CHEBI:57823"/>
        <dbReference type="ChEBI" id="CHEBI:57919"/>
        <dbReference type="ChEBI" id="CHEBI:456216"/>
        <dbReference type="EC" id="2.7.1.148"/>
    </reaction>
</comment>
<dbReference type="RefSeq" id="WP_138855741.1">
    <property type="nucleotide sequence ID" value="NZ_CP040709.1"/>
</dbReference>
<evidence type="ECO:0000256" key="9">
    <source>
        <dbReference type="ARBA" id="ARBA00032554"/>
    </source>
</evidence>
<dbReference type="Gene3D" id="3.30.70.890">
    <property type="entry name" value="GHMP kinase, C-terminal domain"/>
    <property type="match status" value="1"/>
</dbReference>
<evidence type="ECO:0000313" key="13">
    <source>
        <dbReference type="EMBL" id="MBB5204596.1"/>
    </source>
</evidence>
<dbReference type="OrthoDB" id="9809438at2"/>
<keyword evidence="5 10" id="KW-0547">Nucleotide-binding</keyword>
<dbReference type="GO" id="GO:0005524">
    <property type="term" value="F:ATP binding"/>
    <property type="evidence" value="ECO:0007669"/>
    <property type="project" value="UniProtKB-UniRule"/>
</dbReference>
<comment type="caution">
    <text evidence="13">The sequence shown here is derived from an EMBL/GenBank/DDBJ whole genome shotgun (WGS) entry which is preliminary data.</text>
</comment>
<dbReference type="InterPro" id="IPR020568">
    <property type="entry name" value="Ribosomal_Su5_D2-typ_SF"/>
</dbReference>
<dbReference type="UniPathway" id="UPA00056">
    <property type="reaction ID" value="UER00094"/>
</dbReference>
<feature type="active site" evidence="10">
    <location>
        <position position="12"/>
    </location>
</feature>
<dbReference type="InterPro" id="IPR006204">
    <property type="entry name" value="GHMP_kinase_N_dom"/>
</dbReference>
<evidence type="ECO:0000256" key="4">
    <source>
        <dbReference type="ARBA" id="ARBA00022679"/>
    </source>
</evidence>
<dbReference type="Pfam" id="PF08544">
    <property type="entry name" value="GHMP_kinases_C"/>
    <property type="match status" value="1"/>
</dbReference>
<evidence type="ECO:0000259" key="11">
    <source>
        <dbReference type="Pfam" id="PF00288"/>
    </source>
</evidence>
<feature type="domain" description="GHMP kinase N-terminal" evidence="11">
    <location>
        <begin position="70"/>
        <end position="144"/>
    </location>
</feature>
<dbReference type="PANTHER" id="PTHR43527">
    <property type="entry name" value="4-DIPHOSPHOCYTIDYL-2-C-METHYL-D-ERYTHRITOL KINASE, CHLOROPLASTIC"/>
    <property type="match status" value="1"/>
</dbReference>
<feature type="binding site" evidence="10">
    <location>
        <begin position="97"/>
        <end position="107"/>
    </location>
    <ligand>
        <name>ATP</name>
        <dbReference type="ChEBI" id="CHEBI:30616"/>
    </ligand>
</feature>
<proteinExistence type="inferred from homology"/>
<keyword evidence="14" id="KW-1185">Reference proteome</keyword>
<comment type="pathway">
    <text evidence="10">Isoprenoid biosynthesis; isopentenyl diphosphate biosynthesis via DXP pathway; isopentenyl diphosphate from 1-deoxy-D-xylulose 5-phosphate: step 3/6.</text>
</comment>
<accession>A0A840S6H0</accession>
<dbReference type="Pfam" id="PF00288">
    <property type="entry name" value="GHMP_kinases_N"/>
    <property type="match status" value="1"/>
</dbReference>
<dbReference type="GO" id="GO:0050515">
    <property type="term" value="F:4-(cytidine 5'-diphospho)-2-C-methyl-D-erythritol kinase activity"/>
    <property type="evidence" value="ECO:0007669"/>
    <property type="project" value="UniProtKB-UniRule"/>
</dbReference>
<evidence type="ECO:0000256" key="2">
    <source>
        <dbReference type="ARBA" id="ARBA00012052"/>
    </source>
</evidence>
<keyword evidence="7 10" id="KW-0067">ATP-binding</keyword>
<feature type="domain" description="GHMP kinase C-terminal" evidence="12">
    <location>
        <begin position="210"/>
        <end position="255"/>
    </location>
</feature>
<dbReference type="InterPro" id="IPR014721">
    <property type="entry name" value="Ribsml_uS5_D2-typ_fold_subgr"/>
</dbReference>
<dbReference type="Gene3D" id="3.30.230.10">
    <property type="match status" value="1"/>
</dbReference>
<dbReference type="GO" id="GO:0016114">
    <property type="term" value="P:terpenoid biosynthetic process"/>
    <property type="evidence" value="ECO:0007669"/>
    <property type="project" value="UniProtKB-UniRule"/>
</dbReference>
<dbReference type="PANTHER" id="PTHR43527:SF2">
    <property type="entry name" value="4-DIPHOSPHOCYTIDYL-2-C-METHYL-D-ERYTHRITOL KINASE, CHLOROPLASTIC"/>
    <property type="match status" value="1"/>
</dbReference>
<gene>
    <name evidence="10" type="primary">ispE</name>
    <name evidence="13" type="ORF">HNQ51_001910</name>
</gene>
<evidence type="ECO:0000256" key="3">
    <source>
        <dbReference type="ARBA" id="ARBA00017473"/>
    </source>
</evidence>
<sequence>MKALYDLPAPAKLNLFLHVVGKRADGYHLLESLFVPIDWADTLHLEVRSDGQLQRHDLSPQAGELPADDLCLRAARALQSASGCTLGADIHLLKTLPSGAGMGGGSSDAATVLIGLNRLWGLNWRRPQLMALGLSLGADIPFFLGRGPAFVEGIGEILTPVTLPSLRLAVIKPPQSLPTKAIFSSPLLQTSKTQAIVAGFAASTWRQAKNDLEMSASAQCPEVEQAIKKLSSRFGVSRMTGSGSAVFAEIGSEDRPMATKLEDFGIEVPEQWVGRICRSLEALPLADWLED</sequence>
<evidence type="ECO:0000256" key="7">
    <source>
        <dbReference type="ARBA" id="ARBA00022840"/>
    </source>
</evidence>
<dbReference type="InterPro" id="IPR036554">
    <property type="entry name" value="GHMP_kinase_C_sf"/>
</dbReference>
<keyword evidence="4 10" id="KW-0808">Transferase</keyword>
<dbReference type="SUPFAM" id="SSF54211">
    <property type="entry name" value="Ribosomal protein S5 domain 2-like"/>
    <property type="match status" value="1"/>
</dbReference>
<evidence type="ECO:0000256" key="8">
    <source>
        <dbReference type="ARBA" id="ARBA00023229"/>
    </source>
</evidence>
<keyword evidence="8 10" id="KW-0414">Isoprene biosynthesis</keyword>
<evidence type="ECO:0000256" key="5">
    <source>
        <dbReference type="ARBA" id="ARBA00022741"/>
    </source>
</evidence>
<name>A0A840S6H0_9BURK</name>
<dbReference type="Proteomes" id="UP000554837">
    <property type="component" value="Unassembled WGS sequence"/>
</dbReference>
<dbReference type="HAMAP" id="MF_00061">
    <property type="entry name" value="IspE"/>
    <property type="match status" value="1"/>
</dbReference>
<keyword evidence="6 10" id="KW-0418">Kinase</keyword>
<dbReference type="NCBIfam" id="TIGR00154">
    <property type="entry name" value="ispE"/>
    <property type="match status" value="1"/>
</dbReference>
<comment type="similarity">
    <text evidence="1 10">Belongs to the GHMP kinase family. IspE subfamily.</text>
</comment>
<evidence type="ECO:0000313" key="14">
    <source>
        <dbReference type="Proteomes" id="UP000554837"/>
    </source>
</evidence>
<dbReference type="SUPFAM" id="SSF55060">
    <property type="entry name" value="GHMP Kinase, C-terminal domain"/>
    <property type="match status" value="1"/>
</dbReference>